<dbReference type="AlphaFoldDB" id="A0A6J7AUX5"/>
<dbReference type="EMBL" id="CAFBMH010000007">
    <property type="protein sequence ID" value="CAB4892083.1"/>
    <property type="molecule type" value="Genomic_DNA"/>
</dbReference>
<feature type="transmembrane region" description="Helical" evidence="1">
    <location>
        <begin position="20"/>
        <end position="39"/>
    </location>
</feature>
<keyword evidence="1" id="KW-0472">Membrane</keyword>
<evidence type="ECO:0000313" key="5">
    <source>
        <dbReference type="EMBL" id="CAB5024970.1"/>
    </source>
</evidence>
<organism evidence="3">
    <name type="scientific">freshwater metagenome</name>
    <dbReference type="NCBI Taxonomy" id="449393"/>
    <lineage>
        <taxon>unclassified sequences</taxon>
        <taxon>metagenomes</taxon>
        <taxon>ecological metagenomes</taxon>
    </lineage>
</organism>
<evidence type="ECO:0000313" key="2">
    <source>
        <dbReference type="EMBL" id="CAB4733521.1"/>
    </source>
</evidence>
<protein>
    <submittedName>
        <fullName evidence="3">Unannotated protein</fullName>
    </submittedName>
</protein>
<evidence type="ECO:0000313" key="3">
    <source>
        <dbReference type="EMBL" id="CAB4836772.1"/>
    </source>
</evidence>
<evidence type="ECO:0000256" key="1">
    <source>
        <dbReference type="SAM" id="Phobius"/>
    </source>
</evidence>
<dbReference type="EMBL" id="CAEZYR010000016">
    <property type="protein sequence ID" value="CAB4733521.1"/>
    <property type="molecule type" value="Genomic_DNA"/>
</dbReference>
<dbReference type="EMBL" id="CAFABA010000233">
    <property type="protein sequence ID" value="CAB4836772.1"/>
    <property type="molecule type" value="Genomic_DNA"/>
</dbReference>
<proteinExistence type="predicted"/>
<name>A0A6J7AUX5_9ZZZZ</name>
<evidence type="ECO:0000313" key="4">
    <source>
        <dbReference type="EMBL" id="CAB4892083.1"/>
    </source>
</evidence>
<dbReference type="EMBL" id="CAFBOS010000286">
    <property type="protein sequence ID" value="CAB5024970.1"/>
    <property type="molecule type" value="Genomic_DNA"/>
</dbReference>
<accession>A0A6J7AUX5</accession>
<keyword evidence="1" id="KW-0812">Transmembrane</keyword>
<feature type="transmembrane region" description="Helical" evidence="1">
    <location>
        <begin position="46"/>
        <end position="64"/>
    </location>
</feature>
<gene>
    <name evidence="2" type="ORF">UFOPK2754_00648</name>
    <name evidence="3" type="ORF">UFOPK3139_03217</name>
    <name evidence="4" type="ORF">UFOPK3543_00341</name>
    <name evidence="5" type="ORF">UFOPK3967_02991</name>
</gene>
<keyword evidence="1" id="KW-1133">Transmembrane helix</keyword>
<reference evidence="3" key="1">
    <citation type="submission" date="2020-05" db="EMBL/GenBank/DDBJ databases">
        <authorList>
            <person name="Chiriac C."/>
            <person name="Salcher M."/>
            <person name="Ghai R."/>
            <person name="Kavagutti S V."/>
        </authorList>
    </citation>
    <scope>NUCLEOTIDE SEQUENCE</scope>
</reference>
<sequence>MVYAPGVLGIVLPEWFSPDNLRTIAIVVVVAMAVAWFLVMRFVQKLIMKAVFTVVLAVIAFGVWNERANLGDCAKTCDCKVLGFEVHIPQAQLPLNRCPAGTA</sequence>